<dbReference type="Pfam" id="PF03466">
    <property type="entry name" value="LysR_substrate"/>
    <property type="match status" value="1"/>
</dbReference>
<proteinExistence type="inferred from homology"/>
<keyword evidence="2" id="KW-0805">Transcription regulation</keyword>
<comment type="caution">
    <text evidence="6">The sequence shown here is derived from an EMBL/GenBank/DDBJ whole genome shotgun (WGS) entry which is preliminary data.</text>
</comment>
<keyword evidence="3" id="KW-0238">DNA-binding</keyword>
<reference evidence="6" key="1">
    <citation type="journal article" date="2021" name="PeerJ">
        <title>Extensive microbial diversity within the chicken gut microbiome revealed by metagenomics and culture.</title>
        <authorList>
            <person name="Gilroy R."/>
            <person name="Ravi A."/>
            <person name="Getino M."/>
            <person name="Pursley I."/>
            <person name="Horton D.L."/>
            <person name="Alikhan N.F."/>
            <person name="Baker D."/>
            <person name="Gharbi K."/>
            <person name="Hall N."/>
            <person name="Watson M."/>
            <person name="Adriaenssens E.M."/>
            <person name="Foster-Nyarko E."/>
            <person name="Jarju S."/>
            <person name="Secka A."/>
            <person name="Antonio M."/>
            <person name="Oren A."/>
            <person name="Chaudhuri R.R."/>
            <person name="La Ragione R."/>
            <person name="Hildebrand F."/>
            <person name="Pallen M.J."/>
        </authorList>
    </citation>
    <scope>NUCLEOTIDE SEQUENCE</scope>
    <source>
        <strain evidence="6">CHK183-5548</strain>
    </source>
</reference>
<dbReference type="InterPro" id="IPR036388">
    <property type="entry name" value="WH-like_DNA-bd_sf"/>
</dbReference>
<keyword evidence="4" id="KW-0804">Transcription</keyword>
<feature type="domain" description="HTH lysR-type" evidence="5">
    <location>
        <begin position="1"/>
        <end position="58"/>
    </location>
</feature>
<dbReference type="InterPro" id="IPR036390">
    <property type="entry name" value="WH_DNA-bd_sf"/>
</dbReference>
<dbReference type="SUPFAM" id="SSF53850">
    <property type="entry name" value="Periplasmic binding protein-like II"/>
    <property type="match status" value="1"/>
</dbReference>
<reference evidence="6" key="2">
    <citation type="submission" date="2021-04" db="EMBL/GenBank/DDBJ databases">
        <authorList>
            <person name="Gilroy R."/>
        </authorList>
    </citation>
    <scope>NUCLEOTIDE SEQUENCE</scope>
    <source>
        <strain evidence="6">CHK183-5548</strain>
    </source>
</reference>
<sequence>MDLRQIENIVAIEQEQSISRAAEKLFLTQSALNQQLLRLEKELGVPLFERRKHTMIPTFAGKIYLATAHRMIDMKKETYKIIQDISDENAGEISVAYSPEKGSLMFSHIYPIFRRRYPNVTFSIHEAHVKKMESMLLQKDVTLACITRTDKICHPDIEYVDTLKELMVLALPSSHPLARLAGSRSWETFPPLDLTLLRNESFALVAKTTRMRSMIDDAFRAAGFIPKVLFESSSTATVVNMVKNQVCPAFFPQSYVDPAAPMVYFSTQPKQYWFQTVAYLKGEYLTKPEKYFIELVKQYSAGRKG</sequence>
<dbReference type="Proteomes" id="UP000823883">
    <property type="component" value="Unassembled WGS sequence"/>
</dbReference>
<dbReference type="Pfam" id="PF00126">
    <property type="entry name" value="HTH_1"/>
    <property type="match status" value="1"/>
</dbReference>
<protein>
    <submittedName>
        <fullName evidence="6">LysR family transcriptional regulator</fullName>
    </submittedName>
</protein>
<dbReference type="GO" id="GO:0003677">
    <property type="term" value="F:DNA binding"/>
    <property type="evidence" value="ECO:0007669"/>
    <property type="project" value="UniProtKB-KW"/>
</dbReference>
<organism evidence="6 7">
    <name type="scientific">Candidatus Lachnoclostridium pullistercoris</name>
    <dbReference type="NCBI Taxonomy" id="2838632"/>
    <lineage>
        <taxon>Bacteria</taxon>
        <taxon>Bacillati</taxon>
        <taxon>Bacillota</taxon>
        <taxon>Clostridia</taxon>
        <taxon>Lachnospirales</taxon>
        <taxon>Lachnospiraceae</taxon>
    </lineage>
</organism>
<dbReference type="Gene3D" id="3.40.190.290">
    <property type="match status" value="1"/>
</dbReference>
<dbReference type="Gene3D" id="1.10.10.10">
    <property type="entry name" value="Winged helix-like DNA-binding domain superfamily/Winged helix DNA-binding domain"/>
    <property type="match status" value="1"/>
</dbReference>
<dbReference type="InterPro" id="IPR000847">
    <property type="entry name" value="LysR_HTH_N"/>
</dbReference>
<dbReference type="GO" id="GO:0003700">
    <property type="term" value="F:DNA-binding transcription factor activity"/>
    <property type="evidence" value="ECO:0007669"/>
    <property type="project" value="InterPro"/>
</dbReference>
<dbReference type="PROSITE" id="PS50931">
    <property type="entry name" value="HTH_LYSR"/>
    <property type="match status" value="1"/>
</dbReference>
<gene>
    <name evidence="6" type="ORF">IAA04_02065</name>
</gene>
<evidence type="ECO:0000256" key="3">
    <source>
        <dbReference type="ARBA" id="ARBA00023125"/>
    </source>
</evidence>
<comment type="similarity">
    <text evidence="1">Belongs to the LysR transcriptional regulatory family.</text>
</comment>
<accession>A0A9D2PC70</accession>
<dbReference type="PANTHER" id="PTHR30419">
    <property type="entry name" value="HTH-TYPE TRANSCRIPTIONAL REGULATOR YBHD"/>
    <property type="match status" value="1"/>
</dbReference>
<dbReference type="PRINTS" id="PR00039">
    <property type="entry name" value="HTHLYSR"/>
</dbReference>
<dbReference type="CDD" id="cd05466">
    <property type="entry name" value="PBP2_LTTR_substrate"/>
    <property type="match status" value="1"/>
</dbReference>
<dbReference type="InterPro" id="IPR050950">
    <property type="entry name" value="HTH-type_LysR_regulators"/>
</dbReference>
<evidence type="ECO:0000313" key="6">
    <source>
        <dbReference type="EMBL" id="HJC46820.1"/>
    </source>
</evidence>
<dbReference type="AlphaFoldDB" id="A0A9D2PC70"/>
<name>A0A9D2PC70_9FIRM</name>
<evidence type="ECO:0000256" key="4">
    <source>
        <dbReference type="ARBA" id="ARBA00023163"/>
    </source>
</evidence>
<dbReference type="PANTHER" id="PTHR30419:SF8">
    <property type="entry name" value="NITROGEN ASSIMILATION TRANSCRIPTIONAL ACTIVATOR-RELATED"/>
    <property type="match status" value="1"/>
</dbReference>
<dbReference type="EMBL" id="DWWL01000009">
    <property type="protein sequence ID" value="HJC46820.1"/>
    <property type="molecule type" value="Genomic_DNA"/>
</dbReference>
<evidence type="ECO:0000256" key="2">
    <source>
        <dbReference type="ARBA" id="ARBA00023015"/>
    </source>
</evidence>
<dbReference type="InterPro" id="IPR005119">
    <property type="entry name" value="LysR_subst-bd"/>
</dbReference>
<dbReference type="GO" id="GO:0005829">
    <property type="term" value="C:cytosol"/>
    <property type="evidence" value="ECO:0007669"/>
    <property type="project" value="TreeGrafter"/>
</dbReference>
<evidence type="ECO:0000313" key="7">
    <source>
        <dbReference type="Proteomes" id="UP000823883"/>
    </source>
</evidence>
<dbReference type="SUPFAM" id="SSF46785">
    <property type="entry name" value="Winged helix' DNA-binding domain"/>
    <property type="match status" value="1"/>
</dbReference>
<evidence type="ECO:0000256" key="1">
    <source>
        <dbReference type="ARBA" id="ARBA00009437"/>
    </source>
</evidence>
<evidence type="ECO:0000259" key="5">
    <source>
        <dbReference type="PROSITE" id="PS50931"/>
    </source>
</evidence>